<feature type="domain" description="Phospholipid/glycerol acyltransferase" evidence="4">
    <location>
        <begin position="47"/>
        <end position="164"/>
    </location>
</feature>
<comment type="caution">
    <text evidence="5">The sequence shown here is derived from an EMBL/GenBank/DDBJ whole genome shotgun (WGS) entry which is preliminary data.</text>
</comment>
<protein>
    <submittedName>
        <fullName evidence="5">1-acyl-sn-glycerol-3-phosphate acyltransferase</fullName>
    </submittedName>
</protein>
<organism evidence="5 6">
    <name type="scientific">Myceligenerans salitolerans</name>
    <dbReference type="NCBI Taxonomy" id="1230528"/>
    <lineage>
        <taxon>Bacteria</taxon>
        <taxon>Bacillati</taxon>
        <taxon>Actinomycetota</taxon>
        <taxon>Actinomycetes</taxon>
        <taxon>Micrococcales</taxon>
        <taxon>Promicromonosporaceae</taxon>
        <taxon>Myceligenerans</taxon>
    </lineage>
</organism>
<proteinExistence type="predicted"/>
<evidence type="ECO:0000256" key="3">
    <source>
        <dbReference type="SAM" id="MobiDB-lite"/>
    </source>
</evidence>
<evidence type="ECO:0000313" key="5">
    <source>
        <dbReference type="EMBL" id="MBO0607619.1"/>
    </source>
</evidence>
<keyword evidence="6" id="KW-1185">Reference proteome</keyword>
<dbReference type="InterPro" id="IPR002123">
    <property type="entry name" value="Plipid/glycerol_acylTrfase"/>
</dbReference>
<dbReference type="SMART" id="SM00563">
    <property type="entry name" value="PlsC"/>
    <property type="match status" value="1"/>
</dbReference>
<accession>A0ABS3I5G9</accession>
<keyword evidence="2 5" id="KW-0012">Acyltransferase</keyword>
<evidence type="ECO:0000259" key="4">
    <source>
        <dbReference type="SMART" id="SM00563"/>
    </source>
</evidence>
<dbReference type="CDD" id="cd07989">
    <property type="entry name" value="LPLAT_AGPAT-like"/>
    <property type="match status" value="1"/>
</dbReference>
<reference evidence="6" key="2">
    <citation type="submission" date="2023-07" db="EMBL/GenBank/DDBJ databases">
        <title>Myceligenerans salitolerans sp. nov., a halotolerant actinomycete isolated from a salt lake in Xinjiang, China.</title>
        <authorList>
            <person name="Guan T."/>
        </authorList>
    </citation>
    <scope>NUCLEOTIDE SEQUENCE [LARGE SCALE GENOMIC DNA]</scope>
    <source>
        <strain evidence="6">XHU 5031</strain>
    </source>
</reference>
<dbReference type="Proteomes" id="UP000664617">
    <property type="component" value="Unassembled WGS sequence"/>
</dbReference>
<evidence type="ECO:0000256" key="2">
    <source>
        <dbReference type="ARBA" id="ARBA00023315"/>
    </source>
</evidence>
<sequence length="255" mass="28344">MPNASPPSRPPQTRAYRFVAFCVRHLGFSLWKYDWRGQENFPKKGGFIAAANHVTEIDPLPLAHFVYDSGYEPRILAKRALFDSPVGFALKWTNMIPVDRGTKASAQSLADAGKLLGDGAAVVILPEGTLTRDPDLWPMVAKTGMARMALASRLPVVPIAQWGAHRTLPRYGRVPSPFPRKKVVISVGEPVDLSDLYDKPLDSAVLAEATERVMDAITGQLAEIRGEEPPKHRFDLRKHPEYNAKRTDYPPVERP</sequence>
<keyword evidence="1" id="KW-0808">Transferase</keyword>
<dbReference type="RefSeq" id="WP_207273544.1">
    <property type="nucleotide sequence ID" value="NZ_JAFMPK010000009.1"/>
</dbReference>
<dbReference type="PANTHER" id="PTHR10434:SF55">
    <property type="entry name" value="POSSIBLE ACYLTRANSFERASE"/>
    <property type="match status" value="1"/>
</dbReference>
<dbReference type="GO" id="GO:0016746">
    <property type="term" value="F:acyltransferase activity"/>
    <property type="evidence" value="ECO:0007669"/>
    <property type="project" value="UniProtKB-KW"/>
</dbReference>
<dbReference type="Pfam" id="PF01553">
    <property type="entry name" value="Acyltransferase"/>
    <property type="match status" value="1"/>
</dbReference>
<evidence type="ECO:0000313" key="6">
    <source>
        <dbReference type="Proteomes" id="UP000664617"/>
    </source>
</evidence>
<name>A0ABS3I5G9_9MICO</name>
<dbReference type="SUPFAM" id="SSF69593">
    <property type="entry name" value="Glycerol-3-phosphate (1)-acyltransferase"/>
    <property type="match status" value="1"/>
</dbReference>
<dbReference type="PANTHER" id="PTHR10434">
    <property type="entry name" value="1-ACYL-SN-GLYCEROL-3-PHOSPHATE ACYLTRANSFERASE"/>
    <property type="match status" value="1"/>
</dbReference>
<gene>
    <name evidence="5" type="ORF">J0911_01075</name>
</gene>
<feature type="region of interest" description="Disordered" evidence="3">
    <location>
        <begin position="225"/>
        <end position="255"/>
    </location>
</feature>
<reference evidence="5 6" key="1">
    <citation type="submission" date="2021-03" db="EMBL/GenBank/DDBJ databases">
        <authorList>
            <person name="Xin L."/>
        </authorList>
    </citation>
    <scope>NUCLEOTIDE SEQUENCE [LARGE SCALE GENOMIC DNA]</scope>
    <source>
        <strain evidence="5 6">XHU 5031</strain>
    </source>
</reference>
<dbReference type="EMBL" id="JAFMPK010000009">
    <property type="protein sequence ID" value="MBO0607619.1"/>
    <property type="molecule type" value="Genomic_DNA"/>
</dbReference>
<evidence type="ECO:0000256" key="1">
    <source>
        <dbReference type="ARBA" id="ARBA00022679"/>
    </source>
</evidence>